<keyword evidence="1" id="KW-0812">Transmembrane</keyword>
<feature type="transmembrane region" description="Helical" evidence="1">
    <location>
        <begin position="70"/>
        <end position="93"/>
    </location>
</feature>
<feature type="transmembrane region" description="Helical" evidence="1">
    <location>
        <begin position="122"/>
        <end position="150"/>
    </location>
</feature>
<evidence type="ECO:0000256" key="1">
    <source>
        <dbReference type="SAM" id="Phobius"/>
    </source>
</evidence>
<dbReference type="Proteomes" id="UP000322165">
    <property type="component" value="Unassembled WGS sequence"/>
</dbReference>
<reference evidence="2 3" key="1">
    <citation type="submission" date="2019-09" db="EMBL/GenBank/DDBJ databases">
        <title>Arenimonas chukotkensis sp. nov., a bacterium isolated from Chukotka hot spring, Arctic region, Russia.</title>
        <authorList>
            <person name="Zayulina K.S."/>
            <person name="Prokofeva M.I."/>
            <person name="Elcheninov A.G."/>
            <person name="Novikov A."/>
            <person name="Kochetkova T.V."/>
            <person name="Kublanov I.V."/>
        </authorList>
    </citation>
    <scope>NUCLEOTIDE SEQUENCE [LARGE SCALE GENOMIC DNA]</scope>
    <source>
        <strain evidence="2 3">3729k</strain>
    </source>
</reference>
<dbReference type="AlphaFoldDB" id="A0A5B2ZDM2"/>
<organism evidence="2 3">
    <name type="scientific">Arenimonas fontis</name>
    <dbReference type="NCBI Taxonomy" id="2608255"/>
    <lineage>
        <taxon>Bacteria</taxon>
        <taxon>Pseudomonadati</taxon>
        <taxon>Pseudomonadota</taxon>
        <taxon>Gammaproteobacteria</taxon>
        <taxon>Lysobacterales</taxon>
        <taxon>Lysobacteraceae</taxon>
        <taxon>Arenimonas</taxon>
    </lineage>
</organism>
<sequence length="312" mass="33965">MNTMKWLIKREFWEHRGGFFWAPLIAGSIAILFSLVAAVAGTMLSKHNGVIIDDGDASEIAEAMGAVGDVALLSGISIALAILAFVVFFYCLASLYDDRRDRSILFWKSLPLSDGQMVLSKLAWALFLAPLIALGVGMVIGLAFWVISMLTTTINGVPGAGSILVHSHPFRIMGSMLLMLPVQALWSLPTVGWLMFCSAWSRRIPFLWATMLPILGCALISFTDIFQGVEIPHDTLWYTVAYRGLLSAVPGSWAPTLQGPAIEVHGPEQIPDIFSAAHTLELLGKADIWIGAAVGVALLLAATRMRRWRDEG</sequence>
<dbReference type="EMBL" id="VUOD01000001">
    <property type="protein sequence ID" value="KAA2286119.1"/>
    <property type="molecule type" value="Genomic_DNA"/>
</dbReference>
<keyword evidence="1" id="KW-0472">Membrane</keyword>
<feature type="transmembrane region" description="Helical" evidence="1">
    <location>
        <begin position="206"/>
        <end position="226"/>
    </location>
</feature>
<protein>
    <submittedName>
        <fullName evidence="2">ABC transporter permease</fullName>
    </submittedName>
</protein>
<evidence type="ECO:0000313" key="2">
    <source>
        <dbReference type="EMBL" id="KAA2286119.1"/>
    </source>
</evidence>
<proteinExistence type="predicted"/>
<comment type="caution">
    <text evidence="2">The sequence shown here is derived from an EMBL/GenBank/DDBJ whole genome shotgun (WGS) entry which is preliminary data.</text>
</comment>
<gene>
    <name evidence="2" type="ORF">F0415_01040</name>
</gene>
<accession>A0A5B2ZDM2</accession>
<feature type="transmembrane region" description="Helical" evidence="1">
    <location>
        <begin position="170"/>
        <end position="194"/>
    </location>
</feature>
<name>A0A5B2ZDM2_9GAMM</name>
<evidence type="ECO:0000313" key="3">
    <source>
        <dbReference type="Proteomes" id="UP000322165"/>
    </source>
</evidence>
<keyword evidence="3" id="KW-1185">Reference proteome</keyword>
<dbReference type="RefSeq" id="WP_149859338.1">
    <property type="nucleotide sequence ID" value="NZ_VUOD01000001.1"/>
</dbReference>
<feature type="transmembrane region" description="Helical" evidence="1">
    <location>
        <begin position="288"/>
        <end position="305"/>
    </location>
</feature>
<reference evidence="2 3" key="2">
    <citation type="submission" date="2019-09" db="EMBL/GenBank/DDBJ databases">
        <authorList>
            <person name="Mazur A."/>
        </authorList>
    </citation>
    <scope>NUCLEOTIDE SEQUENCE [LARGE SCALE GENOMIC DNA]</scope>
    <source>
        <strain evidence="2 3">3729k</strain>
    </source>
</reference>
<keyword evidence="1" id="KW-1133">Transmembrane helix</keyword>
<feature type="transmembrane region" description="Helical" evidence="1">
    <location>
        <begin position="20"/>
        <end position="40"/>
    </location>
</feature>